<evidence type="ECO:0000313" key="1">
    <source>
        <dbReference type="EMBL" id="CCC47310.1"/>
    </source>
</evidence>
<gene>
    <name evidence="1" type="ORF">TVY486_0304810</name>
</gene>
<accession>G0TTM9</accession>
<proteinExistence type="predicted"/>
<organism evidence="1">
    <name type="scientific">Trypanosoma vivax (strain Y486)</name>
    <dbReference type="NCBI Taxonomy" id="1055687"/>
    <lineage>
        <taxon>Eukaryota</taxon>
        <taxon>Discoba</taxon>
        <taxon>Euglenozoa</taxon>
        <taxon>Kinetoplastea</taxon>
        <taxon>Metakinetoplastina</taxon>
        <taxon>Trypanosomatida</taxon>
        <taxon>Trypanosomatidae</taxon>
        <taxon>Trypanosoma</taxon>
        <taxon>Duttonella</taxon>
    </lineage>
</organism>
<sequence length="122" mass="13632">MLVSSHGIFLSSLYFSGMENGDKVVFWLVMPHPVHDCVCLTLLAHRVYVCFCVGHSVGPFFMNLFVPLSSSSFCQAKGKILNVIRSYSKEIVINLVTKHILAYIRVTHLVVTVLAYSHAFLA</sequence>
<dbReference type="AlphaFoldDB" id="G0TTM9"/>
<name>G0TTM9_TRYVY</name>
<protein>
    <submittedName>
        <fullName evidence="1">Uncharacterized protein</fullName>
    </submittedName>
</protein>
<reference evidence="1" key="1">
    <citation type="journal article" date="2012" name="Proc. Natl. Acad. Sci. U.S.A.">
        <title>Antigenic diversity is generated by distinct evolutionary mechanisms in African trypanosome species.</title>
        <authorList>
            <person name="Jackson A.P."/>
            <person name="Berry A."/>
            <person name="Aslett M."/>
            <person name="Allison H.C."/>
            <person name="Burton P."/>
            <person name="Vavrova-Anderson J."/>
            <person name="Brown R."/>
            <person name="Browne H."/>
            <person name="Corton N."/>
            <person name="Hauser H."/>
            <person name="Gamble J."/>
            <person name="Gilderthorp R."/>
            <person name="Marcello L."/>
            <person name="McQuillan J."/>
            <person name="Otto T.D."/>
            <person name="Quail M.A."/>
            <person name="Sanders M.J."/>
            <person name="van Tonder A."/>
            <person name="Ginger M.L."/>
            <person name="Field M.C."/>
            <person name="Barry J.D."/>
            <person name="Hertz-Fowler C."/>
            <person name="Berriman M."/>
        </authorList>
    </citation>
    <scope>NUCLEOTIDE SEQUENCE</scope>
    <source>
        <strain evidence="1">Y486</strain>
    </source>
</reference>
<dbReference type="EMBL" id="HE573019">
    <property type="protein sequence ID" value="CCC47310.1"/>
    <property type="molecule type" value="Genomic_DNA"/>
</dbReference>
<dbReference type="VEuPathDB" id="TriTrypDB:TvY486_0304810"/>